<accession>A0ABP6V335</accession>
<evidence type="ECO:0000313" key="5">
    <source>
        <dbReference type="EMBL" id="GAA3526086.1"/>
    </source>
</evidence>
<sequence>MLELSDVVAAQERIAGAAHRTPVLTSRTLDEMTGARLFLKCESLQRTGSFKFRGAYNLIASLSEAERRSGVCAVSAGNHGQAVALAARLAGTRATILMPGDAPEVKLAAVAEYGADIVTYDRFTTQQTEAGREWAAEHGSVLVHPFDDPRVAAGAGTVALEMLDELGALDVVLVPIGGGGAISGIGSVLKQLTPRTRIIGVEPAALPITRMSMDAGERVRAELRPHLADGQMLTTPGEWTFPVMCEVVDDLAAVTDAELLASMALLLDRLKLATEPSGAAALAAALSPSLDLAGARVGVLVSGGNVGAVRLADLLSQGRAASGSPVPAARP</sequence>
<dbReference type="RefSeq" id="WP_218233981.1">
    <property type="nucleotide sequence ID" value="NZ_BAABBB010000007.1"/>
</dbReference>
<dbReference type="EMBL" id="BAABBB010000007">
    <property type="protein sequence ID" value="GAA3526086.1"/>
    <property type="molecule type" value="Genomic_DNA"/>
</dbReference>
<protein>
    <submittedName>
        <fullName evidence="5">Pyridoxal-phosphate dependent enzyme</fullName>
    </submittedName>
</protein>
<dbReference type="CDD" id="cd01562">
    <property type="entry name" value="Thr-dehyd"/>
    <property type="match status" value="1"/>
</dbReference>
<dbReference type="Pfam" id="PF00291">
    <property type="entry name" value="PALP"/>
    <property type="match status" value="1"/>
</dbReference>
<dbReference type="InterPro" id="IPR050147">
    <property type="entry name" value="Ser/Thr_Dehydratase"/>
</dbReference>
<proteinExistence type="predicted"/>
<dbReference type="PANTHER" id="PTHR48078">
    <property type="entry name" value="THREONINE DEHYDRATASE, MITOCHONDRIAL-RELATED"/>
    <property type="match status" value="1"/>
</dbReference>
<comment type="caution">
    <text evidence="5">The sequence shown here is derived from an EMBL/GenBank/DDBJ whole genome shotgun (WGS) entry which is preliminary data.</text>
</comment>
<keyword evidence="2" id="KW-0663">Pyridoxal phosphate</keyword>
<dbReference type="PROSITE" id="PS00165">
    <property type="entry name" value="DEHYDRATASE_SER_THR"/>
    <property type="match status" value="1"/>
</dbReference>
<reference evidence="6" key="1">
    <citation type="journal article" date="2019" name="Int. J. Syst. Evol. Microbiol.">
        <title>The Global Catalogue of Microorganisms (GCM) 10K type strain sequencing project: providing services to taxonomists for standard genome sequencing and annotation.</title>
        <authorList>
            <consortium name="The Broad Institute Genomics Platform"/>
            <consortium name="The Broad Institute Genome Sequencing Center for Infectious Disease"/>
            <person name="Wu L."/>
            <person name="Ma J."/>
        </authorList>
    </citation>
    <scope>NUCLEOTIDE SEQUENCE [LARGE SCALE GENOMIC DNA]</scope>
    <source>
        <strain evidence="6">JCM 17460</strain>
    </source>
</reference>
<keyword evidence="6" id="KW-1185">Reference proteome</keyword>
<evidence type="ECO:0000259" key="4">
    <source>
        <dbReference type="Pfam" id="PF00291"/>
    </source>
</evidence>
<dbReference type="PANTHER" id="PTHR48078:SF6">
    <property type="entry name" value="L-THREONINE DEHYDRATASE CATABOLIC TDCB"/>
    <property type="match status" value="1"/>
</dbReference>
<dbReference type="Proteomes" id="UP001500301">
    <property type="component" value="Unassembled WGS sequence"/>
</dbReference>
<evidence type="ECO:0000256" key="1">
    <source>
        <dbReference type="ARBA" id="ARBA00001933"/>
    </source>
</evidence>
<evidence type="ECO:0000256" key="2">
    <source>
        <dbReference type="ARBA" id="ARBA00022898"/>
    </source>
</evidence>
<evidence type="ECO:0000256" key="3">
    <source>
        <dbReference type="ARBA" id="ARBA00023239"/>
    </source>
</evidence>
<keyword evidence="3" id="KW-0456">Lyase</keyword>
<evidence type="ECO:0000313" key="6">
    <source>
        <dbReference type="Proteomes" id="UP001500301"/>
    </source>
</evidence>
<gene>
    <name evidence="5" type="ORF">GCM10022263_13550</name>
</gene>
<dbReference type="InterPro" id="IPR001926">
    <property type="entry name" value="TrpB-like_PALP"/>
</dbReference>
<organism evidence="5 6">
    <name type="scientific">Nocardioides daeguensis</name>
    <dbReference type="NCBI Taxonomy" id="908359"/>
    <lineage>
        <taxon>Bacteria</taxon>
        <taxon>Bacillati</taxon>
        <taxon>Actinomycetota</taxon>
        <taxon>Actinomycetes</taxon>
        <taxon>Propionibacteriales</taxon>
        <taxon>Nocardioidaceae</taxon>
        <taxon>Nocardioides</taxon>
    </lineage>
</organism>
<comment type="cofactor">
    <cofactor evidence="1">
        <name>pyridoxal 5'-phosphate</name>
        <dbReference type="ChEBI" id="CHEBI:597326"/>
    </cofactor>
</comment>
<name>A0ABP6V335_9ACTN</name>
<dbReference type="InterPro" id="IPR000634">
    <property type="entry name" value="Ser/Thr_deHydtase_PyrdxlP-BS"/>
</dbReference>
<feature type="domain" description="Tryptophan synthase beta chain-like PALP" evidence="4">
    <location>
        <begin position="17"/>
        <end position="303"/>
    </location>
</feature>